<keyword evidence="4" id="KW-1185">Reference proteome</keyword>
<dbReference type="EMBL" id="QYUJ01000030">
    <property type="protein sequence ID" value="RJF68870.1"/>
    <property type="molecule type" value="Genomic_DNA"/>
</dbReference>
<dbReference type="Proteomes" id="UP000286287">
    <property type="component" value="Unassembled WGS sequence"/>
</dbReference>
<dbReference type="AlphaFoldDB" id="A0A418UZE9"/>
<feature type="region of interest" description="Disordered" evidence="1">
    <location>
        <begin position="110"/>
        <end position="129"/>
    </location>
</feature>
<sequence>MAHEGKKKIKRIADLRNPEQVRAQFDAMVDRSGGPDACWPFQGRTNEFGYRRIDIRDVSGGWSAYLAHRVAYMLAHGSMPERPLVVRHTCVDSRACCNPAHLLSGTQAENMADRQRQGRTASKAGEKNPRARVNARQVVLIRAAYQGGALQRELAAQYGVTESTIGCIVLGKRWPAVLMPGAAGWDEALAEARRDAAA</sequence>
<feature type="domain" description="HNH nuclease" evidence="2">
    <location>
        <begin position="65"/>
        <end position="111"/>
    </location>
</feature>
<accession>A0A418UZE9</accession>
<organism evidence="3 4">
    <name type="scientific">Deinococcus cavernae</name>
    <dbReference type="NCBI Taxonomy" id="2320857"/>
    <lineage>
        <taxon>Bacteria</taxon>
        <taxon>Thermotogati</taxon>
        <taxon>Deinococcota</taxon>
        <taxon>Deinococci</taxon>
        <taxon>Deinococcales</taxon>
        <taxon>Deinococcaceae</taxon>
        <taxon>Deinococcus</taxon>
    </lineage>
</organism>
<keyword evidence="3" id="KW-0255">Endonuclease</keyword>
<dbReference type="InterPro" id="IPR044930">
    <property type="entry name" value="Homing_endonuclease_His-Me"/>
</dbReference>
<comment type="caution">
    <text evidence="3">The sequence shown here is derived from an EMBL/GenBank/DDBJ whole genome shotgun (WGS) entry which is preliminary data.</text>
</comment>
<evidence type="ECO:0000259" key="2">
    <source>
        <dbReference type="Pfam" id="PF13392"/>
    </source>
</evidence>
<dbReference type="InterPro" id="IPR044925">
    <property type="entry name" value="His-Me_finger_sf"/>
</dbReference>
<evidence type="ECO:0000313" key="3">
    <source>
        <dbReference type="EMBL" id="RJF68870.1"/>
    </source>
</evidence>
<dbReference type="RefSeq" id="WP_119766741.1">
    <property type="nucleotide sequence ID" value="NZ_QYUJ01000030.1"/>
</dbReference>
<name>A0A418UZE9_9DEIO</name>
<evidence type="ECO:0000313" key="4">
    <source>
        <dbReference type="Proteomes" id="UP000286287"/>
    </source>
</evidence>
<dbReference type="SUPFAM" id="SSF54060">
    <property type="entry name" value="His-Me finger endonucleases"/>
    <property type="match status" value="1"/>
</dbReference>
<dbReference type="InterPro" id="IPR003615">
    <property type="entry name" value="HNH_nuc"/>
</dbReference>
<dbReference type="Gene3D" id="3.90.75.10">
    <property type="entry name" value="Homing Intron 3 (I-ppo) Encoded Endonuclease, Chain A"/>
    <property type="match status" value="1"/>
</dbReference>
<proteinExistence type="predicted"/>
<keyword evidence="3" id="KW-0540">Nuclease</keyword>
<dbReference type="OrthoDB" id="287888at2"/>
<reference evidence="3 4" key="1">
    <citation type="submission" date="2018-09" db="EMBL/GenBank/DDBJ databases">
        <authorList>
            <person name="Zhu H."/>
        </authorList>
    </citation>
    <scope>NUCLEOTIDE SEQUENCE [LARGE SCALE GENOMIC DNA]</scope>
    <source>
        <strain evidence="3 4">K2S05-167</strain>
    </source>
</reference>
<keyword evidence="3" id="KW-0378">Hydrolase</keyword>
<dbReference type="GO" id="GO:0004519">
    <property type="term" value="F:endonuclease activity"/>
    <property type="evidence" value="ECO:0007669"/>
    <property type="project" value="UniProtKB-KW"/>
</dbReference>
<protein>
    <submittedName>
        <fullName evidence="3">HNH endonuclease</fullName>
    </submittedName>
</protein>
<evidence type="ECO:0000256" key="1">
    <source>
        <dbReference type="SAM" id="MobiDB-lite"/>
    </source>
</evidence>
<gene>
    <name evidence="3" type="ORF">D3875_21150</name>
</gene>
<dbReference type="Pfam" id="PF13392">
    <property type="entry name" value="HNH_3"/>
    <property type="match status" value="1"/>
</dbReference>